<dbReference type="GO" id="GO:0042773">
    <property type="term" value="P:ATP synthesis coupled electron transport"/>
    <property type="evidence" value="ECO:0007669"/>
    <property type="project" value="InterPro"/>
</dbReference>
<feature type="transmembrane region" description="Helical" evidence="9">
    <location>
        <begin position="178"/>
        <end position="199"/>
    </location>
</feature>
<dbReference type="PANTHER" id="PTHR42829">
    <property type="entry name" value="NADH-UBIQUINONE OXIDOREDUCTASE CHAIN 5"/>
    <property type="match status" value="1"/>
</dbReference>
<dbReference type="PANTHER" id="PTHR42829:SF2">
    <property type="entry name" value="NADH-UBIQUINONE OXIDOREDUCTASE CHAIN 5"/>
    <property type="match status" value="1"/>
</dbReference>
<dbReference type="Pfam" id="PF00361">
    <property type="entry name" value="Proton_antipo_M"/>
    <property type="match status" value="1"/>
</dbReference>
<sequence>MFLIFFVSCVKLSFFFVEWDFLSFKVSVYFNSIMFSLILLLVTISVLVFSTYYLSGELNFNYYYFMLLVFVGSMFSLIFSSGCFSMLVSWDLLGISSFFLVLFYNNWDSCSGAMNTVLTNRLGDFFLFVFFSSTIFSSYYFLSLSFFCWLSSLMLLLASFTKSAQFPFSGWLPKAMSAPTPISSLVHSSTLVTAGLVLIMNFSEMILNKDVIMIIMVVGVFTMFFSSMAALVEEDLKKVVALSTLSQMGFSMLTVGIGLSFVSFIHLLSHALFKSCLFMQVGYLIHCSLGQQDGRNYSNLGNVPYFIQLQLLVTLFCLCGLVFSSGAVSKDYILEFFFSNFFMVVFACMFFFSVFLTFGYSYRLWKGFFMSFSRPVFCFSSSVVMNFLSLLLVLFSIFFVWWMNFNMLCMPCLFLYVDFFVPLFFVVMIMVIGFLCVKLLLKEFVYKFLVDFFAKGWVYGLKNYKFFDLFLGGVNSLGVTFFSFTGFWSNSYMKSLYFNSVVIVLVLFFFLVWGCILSLKYALCKRMILALCSS</sequence>
<keyword evidence="14" id="KW-0496">Mitochondrion</keyword>
<evidence type="ECO:0000256" key="8">
    <source>
        <dbReference type="ARBA" id="ARBA00049551"/>
    </source>
</evidence>
<evidence type="ECO:0000256" key="3">
    <source>
        <dbReference type="ARBA" id="ARBA00012944"/>
    </source>
</evidence>
<accession>A0A2H4PUJ0</accession>
<feature type="transmembrane region" description="Helical" evidence="9">
    <location>
        <begin position="87"/>
        <end position="104"/>
    </location>
</feature>
<evidence type="ECO:0000256" key="4">
    <source>
        <dbReference type="ARBA" id="ARBA00022692"/>
    </source>
</evidence>
<dbReference type="GO" id="GO:0015990">
    <property type="term" value="P:electron transport coupled proton transport"/>
    <property type="evidence" value="ECO:0007669"/>
    <property type="project" value="TreeGrafter"/>
</dbReference>
<dbReference type="EMBL" id="KY368755">
    <property type="protein sequence ID" value="ATW72943.1"/>
    <property type="molecule type" value="Genomic_DNA"/>
</dbReference>
<feature type="transmembrane region" description="Helical" evidence="9">
    <location>
        <begin position="31"/>
        <end position="55"/>
    </location>
</feature>
<organism evidence="14">
    <name type="scientific">Ascaris lumbricoides</name>
    <name type="common">Giant roundworm</name>
    <dbReference type="NCBI Taxonomy" id="6252"/>
    <lineage>
        <taxon>Eukaryota</taxon>
        <taxon>Metazoa</taxon>
        <taxon>Ecdysozoa</taxon>
        <taxon>Nematoda</taxon>
        <taxon>Chromadorea</taxon>
        <taxon>Rhabditida</taxon>
        <taxon>Spirurina</taxon>
        <taxon>Ascaridomorpha</taxon>
        <taxon>Ascaridoidea</taxon>
        <taxon>Ascarididae</taxon>
        <taxon>Ascaris</taxon>
    </lineage>
</organism>
<evidence type="ECO:0000313" key="14">
    <source>
        <dbReference type="EMBL" id="ATW73030.1"/>
    </source>
</evidence>
<dbReference type="GO" id="GO:0016020">
    <property type="term" value="C:membrane"/>
    <property type="evidence" value="ECO:0007669"/>
    <property type="project" value="UniProtKB-SubCell"/>
</dbReference>
<feature type="transmembrane region" description="Helical" evidence="9">
    <location>
        <begin position="125"/>
        <end position="158"/>
    </location>
</feature>
<gene>
    <name evidence="14" type="primary">nad5</name>
</gene>
<evidence type="ECO:0000313" key="11">
    <source>
        <dbReference type="EMBL" id="ATW72943.1"/>
    </source>
</evidence>
<dbReference type="InterPro" id="IPR001750">
    <property type="entry name" value="ND/Mrp_TM"/>
</dbReference>
<feature type="transmembrane region" description="Helical" evidence="9">
    <location>
        <begin position="211"/>
        <end position="232"/>
    </location>
</feature>
<dbReference type="GO" id="GO:0008137">
    <property type="term" value="F:NADH dehydrogenase (ubiquinone) activity"/>
    <property type="evidence" value="ECO:0007669"/>
    <property type="project" value="UniProtKB-EC"/>
</dbReference>
<dbReference type="AlphaFoldDB" id="A0A2H4PUJ0"/>
<comment type="function">
    <text evidence="1">Core subunit of the mitochondrial membrane respiratory chain NADH dehydrogenase (Complex I) that is believed to belong to the minimal assembly required for catalysis. Complex I functions in the transfer of electrons from NADH to the respiratory chain. The immediate electron acceptor for the enzyme is believed to be ubiquinone.</text>
</comment>
<dbReference type="EC" id="7.1.1.2" evidence="3"/>
<dbReference type="EMBL" id="KY368761">
    <property type="protein sequence ID" value="ATW73009.1"/>
    <property type="molecule type" value="Genomic_DNA"/>
</dbReference>
<dbReference type="EMBL" id="KY368763">
    <property type="protein sequence ID" value="ATW73030.1"/>
    <property type="molecule type" value="Genomic_DNA"/>
</dbReference>
<proteinExistence type="predicted"/>
<evidence type="ECO:0000313" key="13">
    <source>
        <dbReference type="EMBL" id="ATW73009.1"/>
    </source>
</evidence>
<protein>
    <recommendedName>
        <fullName evidence="3">NADH:ubiquinone reductase (H(+)-translocating)</fullName>
        <ecNumber evidence="3">7.1.1.2</ecNumber>
    </recommendedName>
    <alternativeName>
        <fullName evidence="7">NADH dehydrogenase subunit 5</fullName>
    </alternativeName>
</protein>
<dbReference type="InterPro" id="IPR003945">
    <property type="entry name" value="NU5C-like"/>
</dbReference>
<reference evidence="14" key="1">
    <citation type="submission" date="2016-12" db="EMBL/GenBank/DDBJ databases">
        <title>Ancient DNA from latrines reveals past parasites and diet.</title>
        <authorList>
            <person name="Soe M.J."/>
            <person name="Nejsum P."/>
            <person name="Seersholm F.V."/>
            <person name="Fredensborg B.L."/>
            <person name="Habraken R."/>
            <person name="Haase K."/>
            <person name="Hald M.M."/>
            <person name="Simonsen R."/>
            <person name="Hojlund F."/>
            <person name="Blanke L."/>
            <person name="Merkyte I."/>
            <person name="Willerslev E."/>
            <person name="Kapel C.M.O."/>
        </authorList>
    </citation>
    <scope>NUCLEOTIDE SEQUENCE</scope>
    <source>
        <strain evidence="13">Lag937</strain>
        <strain evidence="12">Sn4044</strain>
        <strain evidence="11">Sn759</strain>
        <strain evidence="14">VLN5</strain>
    </source>
</reference>
<comment type="subcellular location">
    <subcellularLocation>
        <location evidence="2">Membrane</location>
        <topology evidence="2">Multi-pass membrane protein</topology>
    </subcellularLocation>
</comment>
<feature type="transmembrane region" description="Helical" evidence="9">
    <location>
        <begin position="252"/>
        <end position="273"/>
    </location>
</feature>
<evidence type="ECO:0000256" key="2">
    <source>
        <dbReference type="ARBA" id="ARBA00004141"/>
    </source>
</evidence>
<evidence type="ECO:0000256" key="6">
    <source>
        <dbReference type="ARBA" id="ARBA00023136"/>
    </source>
</evidence>
<geneLocation type="mitochondrion" evidence="14"/>
<keyword evidence="5 9" id="KW-1133">Transmembrane helix</keyword>
<evidence type="ECO:0000256" key="7">
    <source>
        <dbReference type="ARBA" id="ARBA00031027"/>
    </source>
</evidence>
<evidence type="ECO:0000313" key="12">
    <source>
        <dbReference type="EMBL" id="ATW72954.1"/>
    </source>
</evidence>
<feature type="transmembrane region" description="Helical" evidence="9">
    <location>
        <begin position="469"/>
        <end position="490"/>
    </location>
</feature>
<feature type="transmembrane region" description="Helical" evidence="9">
    <location>
        <begin position="414"/>
        <end position="437"/>
    </location>
</feature>
<feature type="transmembrane region" description="Helical" evidence="9">
    <location>
        <begin position="62"/>
        <end position="81"/>
    </location>
</feature>
<evidence type="ECO:0000256" key="5">
    <source>
        <dbReference type="ARBA" id="ARBA00022989"/>
    </source>
</evidence>
<feature type="transmembrane region" description="Helical" evidence="9">
    <location>
        <begin position="496"/>
        <end position="519"/>
    </location>
</feature>
<keyword evidence="6 9" id="KW-0472">Membrane</keyword>
<dbReference type="PRINTS" id="PR01434">
    <property type="entry name" value="NADHDHGNASE5"/>
</dbReference>
<feature type="domain" description="NADH:quinone oxidoreductase/Mrp antiporter transmembrane" evidence="10">
    <location>
        <begin position="84"/>
        <end position="356"/>
    </location>
</feature>
<dbReference type="EMBL" id="KY368756">
    <property type="protein sequence ID" value="ATW72954.1"/>
    <property type="molecule type" value="Genomic_DNA"/>
</dbReference>
<feature type="transmembrane region" description="Helical" evidence="9">
    <location>
        <begin position="305"/>
        <end position="324"/>
    </location>
</feature>
<evidence type="ECO:0000259" key="10">
    <source>
        <dbReference type="Pfam" id="PF00361"/>
    </source>
</evidence>
<name>A0A2H4PUJ0_ASCLU</name>
<feature type="transmembrane region" description="Helical" evidence="9">
    <location>
        <begin position="336"/>
        <end position="362"/>
    </location>
</feature>
<dbReference type="GO" id="GO:0003954">
    <property type="term" value="F:NADH dehydrogenase activity"/>
    <property type="evidence" value="ECO:0007669"/>
    <property type="project" value="TreeGrafter"/>
</dbReference>
<keyword evidence="4 9" id="KW-0812">Transmembrane</keyword>
<feature type="transmembrane region" description="Helical" evidence="9">
    <location>
        <begin position="383"/>
        <end position="402"/>
    </location>
</feature>
<evidence type="ECO:0000256" key="1">
    <source>
        <dbReference type="ARBA" id="ARBA00003257"/>
    </source>
</evidence>
<comment type="catalytic activity">
    <reaction evidence="8">
        <text>a ubiquinone + NADH + 5 H(+)(in) = a ubiquinol + NAD(+) + 4 H(+)(out)</text>
        <dbReference type="Rhea" id="RHEA:29091"/>
        <dbReference type="Rhea" id="RHEA-COMP:9565"/>
        <dbReference type="Rhea" id="RHEA-COMP:9566"/>
        <dbReference type="ChEBI" id="CHEBI:15378"/>
        <dbReference type="ChEBI" id="CHEBI:16389"/>
        <dbReference type="ChEBI" id="CHEBI:17976"/>
        <dbReference type="ChEBI" id="CHEBI:57540"/>
        <dbReference type="ChEBI" id="CHEBI:57945"/>
        <dbReference type="EC" id="7.1.1.2"/>
    </reaction>
</comment>
<evidence type="ECO:0000256" key="9">
    <source>
        <dbReference type="SAM" id="Phobius"/>
    </source>
</evidence>